<keyword evidence="3" id="KW-1185">Reference proteome</keyword>
<keyword evidence="1" id="KW-0175">Coiled coil</keyword>
<dbReference type="Proteomes" id="UP000504606">
    <property type="component" value="Unplaced"/>
</dbReference>
<organism evidence="3 4">
    <name type="scientific">Frankliniella occidentalis</name>
    <name type="common">Western flower thrips</name>
    <name type="synonym">Euthrips occidentalis</name>
    <dbReference type="NCBI Taxonomy" id="133901"/>
    <lineage>
        <taxon>Eukaryota</taxon>
        <taxon>Metazoa</taxon>
        <taxon>Ecdysozoa</taxon>
        <taxon>Arthropoda</taxon>
        <taxon>Hexapoda</taxon>
        <taxon>Insecta</taxon>
        <taxon>Pterygota</taxon>
        <taxon>Neoptera</taxon>
        <taxon>Paraneoptera</taxon>
        <taxon>Thysanoptera</taxon>
        <taxon>Terebrantia</taxon>
        <taxon>Thripoidea</taxon>
        <taxon>Thripidae</taxon>
        <taxon>Frankliniella</taxon>
    </lineage>
</organism>
<feature type="compositionally biased region" description="Basic and acidic residues" evidence="2">
    <location>
        <begin position="16"/>
        <end position="25"/>
    </location>
</feature>
<dbReference type="KEGG" id="foc:113208218"/>
<sequence length="144" mass="15950">MMEQLGDASNNWEGRPTAENEDHTAARVQVEVETTNCVVTRSKRKQAEAKGLPASKRNKATNAQNEDGDVRNASVEEILDDTHPKRNVQEDNPSLSMERIYLKVIKSATELRQLAEAAIDGHLQEIEALKRELEKEKRAGGSGG</sequence>
<dbReference type="GeneID" id="113208218"/>
<reference evidence="4" key="1">
    <citation type="submission" date="2025-08" db="UniProtKB">
        <authorList>
            <consortium name="RefSeq"/>
        </authorList>
    </citation>
    <scope>IDENTIFICATION</scope>
    <source>
        <tissue evidence="4">Whole organism</tissue>
    </source>
</reference>
<dbReference type="RefSeq" id="XP_052121704.1">
    <property type="nucleotide sequence ID" value="XM_052265744.1"/>
</dbReference>
<feature type="compositionally biased region" description="Basic and acidic residues" evidence="2">
    <location>
        <begin position="80"/>
        <end position="89"/>
    </location>
</feature>
<evidence type="ECO:0000256" key="2">
    <source>
        <dbReference type="SAM" id="MobiDB-lite"/>
    </source>
</evidence>
<evidence type="ECO:0000313" key="3">
    <source>
        <dbReference type="Proteomes" id="UP000504606"/>
    </source>
</evidence>
<proteinExistence type="predicted"/>
<evidence type="ECO:0000313" key="4">
    <source>
        <dbReference type="RefSeq" id="XP_052121704.1"/>
    </source>
</evidence>
<feature type="region of interest" description="Disordered" evidence="2">
    <location>
        <begin position="1"/>
        <end position="92"/>
    </location>
</feature>
<accession>A0A9C6U294</accession>
<name>A0A9C6U294_FRAOC</name>
<feature type="coiled-coil region" evidence="1">
    <location>
        <begin position="112"/>
        <end position="139"/>
    </location>
</feature>
<dbReference type="AlphaFoldDB" id="A0A9C6U294"/>
<gene>
    <name evidence="4" type="primary">LOC113208218</name>
</gene>
<protein>
    <submittedName>
        <fullName evidence="4">Uncharacterized protein LOC113208218</fullName>
    </submittedName>
</protein>
<evidence type="ECO:0000256" key="1">
    <source>
        <dbReference type="SAM" id="Coils"/>
    </source>
</evidence>